<accession>A0A3G5A5J0</accession>
<evidence type="ECO:0000256" key="1">
    <source>
        <dbReference type="ARBA" id="ARBA00022737"/>
    </source>
</evidence>
<proteinExistence type="predicted"/>
<dbReference type="SMART" id="SM00248">
    <property type="entry name" value="ANK"/>
    <property type="match status" value="6"/>
</dbReference>
<reference evidence="3" key="1">
    <citation type="submission" date="2018-10" db="EMBL/GenBank/DDBJ databases">
        <title>Hidden diversity of soil giant viruses.</title>
        <authorList>
            <person name="Schulz F."/>
            <person name="Alteio L."/>
            <person name="Goudeau D."/>
            <person name="Ryan E.M."/>
            <person name="Malmstrom R.R."/>
            <person name="Blanchard J."/>
            <person name="Woyke T."/>
        </authorList>
    </citation>
    <scope>NUCLEOTIDE SEQUENCE</scope>
    <source>
        <strain evidence="3">HYV1</strain>
    </source>
</reference>
<dbReference type="GO" id="GO:0003723">
    <property type="term" value="F:RNA binding"/>
    <property type="evidence" value="ECO:0007669"/>
    <property type="project" value="TreeGrafter"/>
</dbReference>
<dbReference type="EMBL" id="MK072383">
    <property type="protein sequence ID" value="AYV82448.1"/>
    <property type="molecule type" value="Genomic_DNA"/>
</dbReference>
<dbReference type="Pfam" id="PF12796">
    <property type="entry name" value="Ank_2"/>
    <property type="match status" value="1"/>
</dbReference>
<dbReference type="InterPro" id="IPR002110">
    <property type="entry name" value="Ankyrin_rpt"/>
</dbReference>
<dbReference type="PANTHER" id="PTHR24141:SF1">
    <property type="entry name" value="2-5A-DEPENDENT RIBONUCLEASE"/>
    <property type="match status" value="1"/>
</dbReference>
<dbReference type="Gene3D" id="1.25.40.20">
    <property type="entry name" value="Ankyrin repeat-containing domain"/>
    <property type="match status" value="2"/>
</dbReference>
<dbReference type="PROSITE" id="PS50088">
    <property type="entry name" value="ANK_REPEAT"/>
    <property type="match status" value="1"/>
</dbReference>
<dbReference type="SUPFAM" id="SSF48403">
    <property type="entry name" value="Ankyrin repeat"/>
    <property type="match status" value="1"/>
</dbReference>
<evidence type="ECO:0000313" key="3">
    <source>
        <dbReference type="EMBL" id="AYV82448.1"/>
    </source>
</evidence>
<dbReference type="PANTHER" id="PTHR24141">
    <property type="entry name" value="2-5A-DEPENDENT RIBONUCLEASE"/>
    <property type="match status" value="1"/>
</dbReference>
<keyword evidence="2" id="KW-0040">ANK repeat</keyword>
<dbReference type="PROSITE" id="PS50297">
    <property type="entry name" value="ANK_REP_REGION"/>
    <property type="match status" value="1"/>
</dbReference>
<keyword evidence="1" id="KW-0677">Repeat</keyword>
<dbReference type="GO" id="GO:0004540">
    <property type="term" value="F:RNA nuclease activity"/>
    <property type="evidence" value="ECO:0007669"/>
    <property type="project" value="TreeGrafter"/>
</dbReference>
<name>A0A3G5A5J0_9VIRU</name>
<evidence type="ECO:0000256" key="2">
    <source>
        <dbReference type="ARBA" id="ARBA00023043"/>
    </source>
</evidence>
<dbReference type="InterPro" id="IPR036770">
    <property type="entry name" value="Ankyrin_rpt-contain_sf"/>
</dbReference>
<sequence>MSVKSIYRSLSSDKKVRKEFLKIVECFEYIDSVSRGKYNKAESVKLKLRIHSFLSRCVANGGDLNLQESNGRNLLFHAASKLQKEFVQELCEFKVDMNRKDLNGSFPLLNAVDKLNSEVAVCLIGNGADVNMQDSKGKTALMQCIIERNVTIFDKLMETKKCKLDLQDEKGLTALHLVIMFCKRHPSGAHFLGSLIEQKASVTIVDCEGKSPLVKCIETKNMWGIDALLIVMKKEEINKTYNNLSYLAYSVSIGEIDVAIAMIKNHSPHLIDLNATFHPGENVFPLAVESNSLPLVKELAENGCDFRSPHPLGYYTIEHAFHESNIKPGFDVNIIKYFIDKYLALGDMTFMLEKLAGNKCSEYVINFCGKNTDTRAKIGGAYKSQFMLLAENRAHLLNNFYNFGGYDLINLFITYLC</sequence>
<protein>
    <submittedName>
        <fullName evidence="3">Uncharacterized protein</fullName>
    </submittedName>
</protein>
<gene>
    <name evidence="3" type="ORF">Hyperionvirus1_27</name>
</gene>
<organism evidence="3">
    <name type="scientific">Hyperionvirus sp</name>
    <dbReference type="NCBI Taxonomy" id="2487770"/>
    <lineage>
        <taxon>Viruses</taxon>
        <taxon>Varidnaviria</taxon>
        <taxon>Bamfordvirae</taxon>
        <taxon>Nucleocytoviricota</taxon>
        <taxon>Megaviricetes</taxon>
        <taxon>Imitervirales</taxon>
        <taxon>Mimiviridae</taxon>
        <taxon>Klosneuvirinae</taxon>
    </lineage>
</organism>
<dbReference type="GO" id="GO:0006396">
    <property type="term" value="P:RNA processing"/>
    <property type="evidence" value="ECO:0007669"/>
    <property type="project" value="TreeGrafter"/>
</dbReference>